<dbReference type="Proteomes" id="UP000198704">
    <property type="component" value="Unassembled WGS sequence"/>
</dbReference>
<dbReference type="PANTHER" id="PTHR22683">
    <property type="entry name" value="SPORULATION PROTEIN RELATED"/>
    <property type="match status" value="1"/>
</dbReference>
<evidence type="ECO:0000256" key="3">
    <source>
        <dbReference type="PROSITE-ProRule" id="PRU00289"/>
    </source>
</evidence>
<name>A0A1H0EVQ0_9HYPH</name>
<dbReference type="Pfam" id="PF01580">
    <property type="entry name" value="FtsK_SpoIIIE"/>
    <property type="match status" value="1"/>
</dbReference>
<dbReference type="SMART" id="SM00843">
    <property type="entry name" value="Ftsk_gamma"/>
    <property type="match status" value="1"/>
</dbReference>
<evidence type="ECO:0000259" key="5">
    <source>
        <dbReference type="PROSITE" id="PS50901"/>
    </source>
</evidence>
<evidence type="ECO:0000313" key="7">
    <source>
        <dbReference type="Proteomes" id="UP000198704"/>
    </source>
</evidence>
<feature type="domain" description="FtsK" evidence="5">
    <location>
        <begin position="1"/>
        <end position="76"/>
    </location>
</feature>
<dbReference type="SUPFAM" id="SSF52540">
    <property type="entry name" value="P-loop containing nucleoside triphosphate hydrolases"/>
    <property type="match status" value="1"/>
</dbReference>
<evidence type="ECO:0000256" key="4">
    <source>
        <dbReference type="SAM" id="MobiDB-lite"/>
    </source>
</evidence>
<keyword evidence="2 3" id="KW-0067">ATP-binding</keyword>
<dbReference type="InterPro" id="IPR036388">
    <property type="entry name" value="WH-like_DNA-bd_sf"/>
</dbReference>
<feature type="region of interest" description="Disordered" evidence="4">
    <location>
        <begin position="130"/>
        <end position="169"/>
    </location>
</feature>
<dbReference type="InterPro" id="IPR002543">
    <property type="entry name" value="FtsK_dom"/>
</dbReference>
<dbReference type="SUPFAM" id="SSF46785">
    <property type="entry name" value="Winged helix' DNA-binding domain"/>
    <property type="match status" value="1"/>
</dbReference>
<dbReference type="EMBL" id="FNHS01000012">
    <property type="protein sequence ID" value="SDN86464.1"/>
    <property type="molecule type" value="Genomic_DNA"/>
</dbReference>
<dbReference type="Pfam" id="PF09397">
    <property type="entry name" value="FtsK_gamma"/>
    <property type="match status" value="1"/>
</dbReference>
<dbReference type="PANTHER" id="PTHR22683:SF41">
    <property type="entry name" value="DNA TRANSLOCASE FTSK"/>
    <property type="match status" value="1"/>
</dbReference>
<gene>
    <name evidence="6" type="ORF">SAMN05216360_11224</name>
</gene>
<protein>
    <submittedName>
        <fullName evidence="6">DNA segregation ATPase FtsK/SpoIIIE, S-DNA-T family</fullName>
    </submittedName>
</protein>
<reference evidence="7" key="1">
    <citation type="submission" date="2016-10" db="EMBL/GenBank/DDBJ databases">
        <authorList>
            <person name="Varghese N."/>
            <person name="Submissions S."/>
        </authorList>
    </citation>
    <scope>NUCLEOTIDE SEQUENCE [LARGE SCALE GENOMIC DNA]</scope>
    <source>
        <strain evidence="7">BL47</strain>
    </source>
</reference>
<proteinExistence type="predicted"/>
<keyword evidence="1 3" id="KW-0547">Nucleotide-binding</keyword>
<dbReference type="GO" id="GO:0005524">
    <property type="term" value="F:ATP binding"/>
    <property type="evidence" value="ECO:0007669"/>
    <property type="project" value="UniProtKB-UniRule"/>
</dbReference>
<feature type="compositionally biased region" description="Basic and acidic residues" evidence="4">
    <location>
        <begin position="142"/>
        <end position="164"/>
    </location>
</feature>
<dbReference type="PROSITE" id="PS50901">
    <property type="entry name" value="FTSK"/>
    <property type="match status" value="1"/>
</dbReference>
<organism evidence="6 7">
    <name type="scientific">Methylobacterium phyllostachyos</name>
    <dbReference type="NCBI Taxonomy" id="582672"/>
    <lineage>
        <taxon>Bacteria</taxon>
        <taxon>Pseudomonadati</taxon>
        <taxon>Pseudomonadota</taxon>
        <taxon>Alphaproteobacteria</taxon>
        <taxon>Hyphomicrobiales</taxon>
        <taxon>Methylobacteriaceae</taxon>
        <taxon>Methylobacterium</taxon>
    </lineage>
</organism>
<evidence type="ECO:0000256" key="2">
    <source>
        <dbReference type="ARBA" id="ARBA00022840"/>
    </source>
</evidence>
<dbReference type="Gene3D" id="3.40.50.300">
    <property type="entry name" value="P-loop containing nucleotide triphosphate hydrolases"/>
    <property type="match status" value="1"/>
</dbReference>
<dbReference type="InterPro" id="IPR027417">
    <property type="entry name" value="P-loop_NTPase"/>
</dbReference>
<comment type="caution">
    <text evidence="3">Lacks conserved residue(s) required for the propagation of feature annotation.</text>
</comment>
<dbReference type="InterPro" id="IPR018541">
    <property type="entry name" value="Ftsk_gamma"/>
</dbReference>
<sequence length="258" mass="27702">PLPYIVIVVDEMADLMMVAGKDIEGAIQRLAQMARAAGIHLIMATQRPSVDVITGTIKANFPTRISFQVTSKIDSRTILGEMGAEQLLGQGDMLFMAGGGRTTRVHGPFCSDSEVETVVAHLKRQGRPSYLDAVTADDSPEEPVKESGRGRGKAAADKAERSDEPAEEAPVFDIGAFAAATGGESDDLYKQAIEVVLRDEKASTSYIQRRLQIGYNRAASIMERMEIEGIVGPANHAGKREILVAGVPHSSAGMYDDE</sequence>
<dbReference type="InterPro" id="IPR050206">
    <property type="entry name" value="FtsK/SpoIIIE/SftA"/>
</dbReference>
<dbReference type="InterPro" id="IPR036390">
    <property type="entry name" value="WH_DNA-bd_sf"/>
</dbReference>
<feature type="non-terminal residue" evidence="6">
    <location>
        <position position="1"/>
    </location>
</feature>
<dbReference type="RefSeq" id="WP_280140989.1">
    <property type="nucleotide sequence ID" value="NZ_FNHS01000012.1"/>
</dbReference>
<keyword evidence="7" id="KW-1185">Reference proteome</keyword>
<dbReference type="GO" id="GO:0003677">
    <property type="term" value="F:DNA binding"/>
    <property type="evidence" value="ECO:0007669"/>
    <property type="project" value="InterPro"/>
</dbReference>
<evidence type="ECO:0000313" key="6">
    <source>
        <dbReference type="EMBL" id="SDN86464.1"/>
    </source>
</evidence>
<dbReference type="Gene3D" id="1.10.10.10">
    <property type="entry name" value="Winged helix-like DNA-binding domain superfamily/Winged helix DNA-binding domain"/>
    <property type="match status" value="1"/>
</dbReference>
<evidence type="ECO:0000256" key="1">
    <source>
        <dbReference type="ARBA" id="ARBA00022741"/>
    </source>
</evidence>
<dbReference type="AlphaFoldDB" id="A0A1H0EVQ0"/>
<accession>A0A1H0EVQ0</accession>